<reference evidence="2" key="1">
    <citation type="submission" date="2013-12" db="EMBL/GenBank/DDBJ databases">
        <title>A Varibaculum cambriense genome reconstructed from a premature infant gut community with otherwise low bacterial novelty that shifts toward anaerobic metabolism during the third week of life.</title>
        <authorList>
            <person name="Brown C.T."/>
            <person name="Sharon I."/>
            <person name="Thomas B.C."/>
            <person name="Castelle C.J."/>
            <person name="Morowitz M.J."/>
            <person name="Banfield J.F."/>
        </authorList>
    </citation>
    <scope>NUCLEOTIDE SEQUENCE</scope>
</reference>
<name>W1Y518_9ZZZZ</name>
<gene>
    <name evidence="2" type="ORF">Q604_UNBC08993G0001</name>
</gene>
<feature type="non-terminal residue" evidence="2">
    <location>
        <position position="1"/>
    </location>
</feature>
<dbReference type="AlphaFoldDB" id="W1Y518"/>
<evidence type="ECO:0000313" key="2">
    <source>
        <dbReference type="EMBL" id="ETJ36750.1"/>
    </source>
</evidence>
<dbReference type="SUPFAM" id="SSF53756">
    <property type="entry name" value="UDP-Glycosyltransferase/glycogen phosphorylase"/>
    <property type="match status" value="1"/>
</dbReference>
<protein>
    <submittedName>
        <fullName evidence="2">Maltodextrin phosphorylase</fullName>
    </submittedName>
</protein>
<dbReference type="PANTHER" id="PTHR11468:SF3">
    <property type="entry name" value="GLYCOGEN PHOSPHORYLASE, LIVER FORM"/>
    <property type="match status" value="1"/>
</dbReference>
<dbReference type="Gene3D" id="3.40.50.2000">
    <property type="entry name" value="Glycogen Phosphorylase B"/>
    <property type="match status" value="1"/>
</dbReference>
<dbReference type="GO" id="GO:0005737">
    <property type="term" value="C:cytoplasm"/>
    <property type="evidence" value="ECO:0007669"/>
    <property type="project" value="TreeGrafter"/>
</dbReference>
<dbReference type="EMBL" id="AZMM01008993">
    <property type="protein sequence ID" value="ETJ36750.1"/>
    <property type="molecule type" value="Genomic_DNA"/>
</dbReference>
<feature type="non-terminal residue" evidence="2">
    <location>
        <position position="90"/>
    </location>
</feature>
<accession>W1Y518</accession>
<dbReference type="InterPro" id="IPR000811">
    <property type="entry name" value="Glyco_trans_35"/>
</dbReference>
<organism evidence="2">
    <name type="scientific">human gut metagenome</name>
    <dbReference type="NCBI Taxonomy" id="408170"/>
    <lineage>
        <taxon>unclassified sequences</taxon>
        <taxon>metagenomes</taxon>
        <taxon>organismal metagenomes</taxon>
    </lineage>
</organism>
<comment type="similarity">
    <text evidence="1">Belongs to the glycogen phosphorylase family.</text>
</comment>
<dbReference type="PANTHER" id="PTHR11468">
    <property type="entry name" value="GLYCOGEN PHOSPHORYLASE"/>
    <property type="match status" value="1"/>
</dbReference>
<comment type="caution">
    <text evidence="2">The sequence shown here is derived from an EMBL/GenBank/DDBJ whole genome shotgun (WGS) entry which is preliminary data.</text>
</comment>
<proteinExistence type="inferred from homology"/>
<dbReference type="GO" id="GO:0008184">
    <property type="term" value="F:glycogen phosphorylase activity"/>
    <property type="evidence" value="ECO:0007669"/>
    <property type="project" value="InterPro"/>
</dbReference>
<dbReference type="Pfam" id="PF00343">
    <property type="entry name" value="Phosphorylase"/>
    <property type="match status" value="1"/>
</dbReference>
<evidence type="ECO:0000256" key="1">
    <source>
        <dbReference type="ARBA" id="ARBA00006047"/>
    </source>
</evidence>
<sequence length="90" mass="10360">AVKEKLESIKAHNKRKLARHLKEHQGVEINPNSIFDIQIKRLHEYKRQQMNALYVIHKYLDIKAGNIPARPITIFFGGKAAPAYTIAQDI</sequence>
<dbReference type="GO" id="GO:0030170">
    <property type="term" value="F:pyridoxal phosphate binding"/>
    <property type="evidence" value="ECO:0007669"/>
    <property type="project" value="TreeGrafter"/>
</dbReference>
<dbReference type="GO" id="GO:0005980">
    <property type="term" value="P:glycogen catabolic process"/>
    <property type="evidence" value="ECO:0007669"/>
    <property type="project" value="TreeGrafter"/>
</dbReference>